<proteinExistence type="predicted"/>
<accession>A0ACC3NEC4</accession>
<dbReference type="EMBL" id="JAUTXU010000050">
    <property type="protein sequence ID" value="KAK3715303.1"/>
    <property type="molecule type" value="Genomic_DNA"/>
</dbReference>
<reference evidence="1" key="1">
    <citation type="submission" date="2023-07" db="EMBL/GenBank/DDBJ databases">
        <title>Black Yeasts Isolated from many extreme environments.</title>
        <authorList>
            <person name="Coleine C."/>
            <person name="Stajich J.E."/>
            <person name="Selbmann L."/>
        </authorList>
    </citation>
    <scope>NUCLEOTIDE SEQUENCE</scope>
    <source>
        <strain evidence="1">CCFEE 5714</strain>
    </source>
</reference>
<organism evidence="1 2">
    <name type="scientific">Vermiconidia calcicola</name>
    <dbReference type="NCBI Taxonomy" id="1690605"/>
    <lineage>
        <taxon>Eukaryota</taxon>
        <taxon>Fungi</taxon>
        <taxon>Dikarya</taxon>
        <taxon>Ascomycota</taxon>
        <taxon>Pezizomycotina</taxon>
        <taxon>Dothideomycetes</taxon>
        <taxon>Dothideomycetidae</taxon>
        <taxon>Mycosphaerellales</taxon>
        <taxon>Extremaceae</taxon>
        <taxon>Vermiconidia</taxon>
    </lineage>
</organism>
<dbReference type="Proteomes" id="UP001281147">
    <property type="component" value="Unassembled WGS sequence"/>
</dbReference>
<sequence>MSNVAESTQRRLQRPVHLVIDWDATLTSGHWPHMLANISRMTLVRHNLHQQCADPAVSMRGLLVAARQDYANHATRWLATNACDDVQGYCRYINSFRDVVQRFYEAIYEANLFCSATDRDVQMAAWFVITNGLVRMRAGWIGLFRLFLVAMDVENNSNERRSTITIVSSNSTVSFIRWTLRQVVRSELPNLGYDASKFLNLVDNIRIHANEIEGISAPGRSTGRLIPNVLCSSDKLQGLPASVFSQNVPSHTAAVLPWLVYVAARGSDYECLMAADSGIWLHDGPSTDVNNAFSPLSFGRMAQYPIPMNDIGPDAQARRQFLWAKTLGQVTEFLLALR</sequence>
<protein>
    <submittedName>
        <fullName evidence="1">Uncharacterized protein</fullName>
    </submittedName>
</protein>
<evidence type="ECO:0000313" key="1">
    <source>
        <dbReference type="EMBL" id="KAK3715303.1"/>
    </source>
</evidence>
<comment type="caution">
    <text evidence="1">The sequence shown here is derived from an EMBL/GenBank/DDBJ whole genome shotgun (WGS) entry which is preliminary data.</text>
</comment>
<name>A0ACC3NEC4_9PEZI</name>
<gene>
    <name evidence="1" type="ORF">LTR37_007270</name>
</gene>
<evidence type="ECO:0000313" key="2">
    <source>
        <dbReference type="Proteomes" id="UP001281147"/>
    </source>
</evidence>
<keyword evidence="2" id="KW-1185">Reference proteome</keyword>